<evidence type="ECO:0000313" key="1">
    <source>
        <dbReference type="EMBL" id="KAK7014782.1"/>
    </source>
</evidence>
<dbReference type="EMBL" id="JAYKXP010000344">
    <property type="protein sequence ID" value="KAK7014782.1"/>
    <property type="molecule type" value="Genomic_DNA"/>
</dbReference>
<dbReference type="AlphaFoldDB" id="A0AAW0ANG2"/>
<gene>
    <name evidence="1" type="ORF">VNI00_019267</name>
</gene>
<reference evidence="1 2" key="1">
    <citation type="submission" date="2024-01" db="EMBL/GenBank/DDBJ databases">
        <title>A draft genome for a cacao thread blight-causing isolate of Paramarasmius palmivorus.</title>
        <authorList>
            <person name="Baruah I.K."/>
            <person name="Bukari Y."/>
            <person name="Amoako-Attah I."/>
            <person name="Meinhardt L.W."/>
            <person name="Bailey B.A."/>
            <person name="Cohen S.P."/>
        </authorList>
    </citation>
    <scope>NUCLEOTIDE SEQUENCE [LARGE SCALE GENOMIC DNA]</scope>
    <source>
        <strain evidence="1 2">GH-12</strain>
    </source>
</reference>
<accession>A0AAW0ANG2</accession>
<name>A0AAW0ANG2_9AGAR</name>
<organism evidence="1 2">
    <name type="scientific">Paramarasmius palmivorus</name>
    <dbReference type="NCBI Taxonomy" id="297713"/>
    <lineage>
        <taxon>Eukaryota</taxon>
        <taxon>Fungi</taxon>
        <taxon>Dikarya</taxon>
        <taxon>Basidiomycota</taxon>
        <taxon>Agaricomycotina</taxon>
        <taxon>Agaricomycetes</taxon>
        <taxon>Agaricomycetidae</taxon>
        <taxon>Agaricales</taxon>
        <taxon>Marasmiineae</taxon>
        <taxon>Marasmiaceae</taxon>
        <taxon>Paramarasmius</taxon>
    </lineage>
</organism>
<comment type="caution">
    <text evidence="1">The sequence shown here is derived from an EMBL/GenBank/DDBJ whole genome shotgun (WGS) entry which is preliminary data.</text>
</comment>
<sequence>MPLQRPLAPQITFSTDSQPHVTLSGLLIQDGKAIKCNSVVGKQRVSSLSKEWSMIRSTQGKVVMDEGWSYRNALTYTPYRGGCNGMALRASQLNRISYSPIFHALGALTSIQAIVCTQIGGFCGGEYHRRPIREDKFFDLNSGS</sequence>
<evidence type="ECO:0000313" key="2">
    <source>
        <dbReference type="Proteomes" id="UP001383192"/>
    </source>
</evidence>
<protein>
    <submittedName>
        <fullName evidence="1">Uncharacterized protein</fullName>
    </submittedName>
</protein>
<keyword evidence="2" id="KW-1185">Reference proteome</keyword>
<proteinExistence type="predicted"/>
<dbReference type="Proteomes" id="UP001383192">
    <property type="component" value="Unassembled WGS sequence"/>
</dbReference>